<evidence type="ECO:0000313" key="1">
    <source>
        <dbReference type="EMBL" id="KAG2114294.1"/>
    </source>
</evidence>
<protein>
    <submittedName>
        <fullName evidence="1">Uncharacterized protein</fullName>
    </submittedName>
</protein>
<dbReference type="GeneID" id="64695670"/>
<reference evidence="1" key="1">
    <citation type="journal article" date="2020" name="New Phytol.">
        <title>Comparative genomics reveals dynamic genome evolution in host specialist ectomycorrhizal fungi.</title>
        <authorList>
            <person name="Lofgren L.A."/>
            <person name="Nguyen N.H."/>
            <person name="Vilgalys R."/>
            <person name="Ruytinx J."/>
            <person name="Liao H.L."/>
            <person name="Branco S."/>
            <person name="Kuo A."/>
            <person name="LaButti K."/>
            <person name="Lipzen A."/>
            <person name="Andreopoulos W."/>
            <person name="Pangilinan J."/>
            <person name="Riley R."/>
            <person name="Hundley H."/>
            <person name="Na H."/>
            <person name="Barry K."/>
            <person name="Grigoriev I.V."/>
            <person name="Stajich J.E."/>
            <person name="Kennedy P.G."/>
        </authorList>
    </citation>
    <scope>NUCLEOTIDE SEQUENCE</scope>
    <source>
        <strain evidence="1">FC423</strain>
    </source>
</reference>
<dbReference type="Proteomes" id="UP000823399">
    <property type="component" value="Unassembled WGS sequence"/>
</dbReference>
<name>A0A9P7FEX0_9AGAM</name>
<dbReference type="AlphaFoldDB" id="A0A9P7FEX0"/>
<evidence type="ECO:0000313" key="2">
    <source>
        <dbReference type="Proteomes" id="UP000823399"/>
    </source>
</evidence>
<sequence>MIISVAAMASVAVASDDLIINPGGLPCDDPNSVGCSTGIKGWNNDNDFGYICGPYGTIDAYEPCSCQNCCVVTDGVFSCYMMCARGHEGMPGSANRCLNVYGTHRAKDSGATVRAKYKSRTTDQVGLLKHPNESRVKQSWWPGFRGGAPPSRRKNDTILKRAGHQQHQFLRHTSIQHAEPP</sequence>
<proteinExistence type="predicted"/>
<dbReference type="EMBL" id="JABBWM010000010">
    <property type="protein sequence ID" value="KAG2114294.1"/>
    <property type="molecule type" value="Genomic_DNA"/>
</dbReference>
<dbReference type="RefSeq" id="XP_041296407.1">
    <property type="nucleotide sequence ID" value="XM_041433411.1"/>
</dbReference>
<comment type="caution">
    <text evidence="1">The sequence shown here is derived from an EMBL/GenBank/DDBJ whole genome shotgun (WGS) entry which is preliminary data.</text>
</comment>
<organism evidence="1 2">
    <name type="scientific">Suillus discolor</name>
    <dbReference type="NCBI Taxonomy" id="1912936"/>
    <lineage>
        <taxon>Eukaryota</taxon>
        <taxon>Fungi</taxon>
        <taxon>Dikarya</taxon>
        <taxon>Basidiomycota</taxon>
        <taxon>Agaricomycotina</taxon>
        <taxon>Agaricomycetes</taxon>
        <taxon>Agaricomycetidae</taxon>
        <taxon>Boletales</taxon>
        <taxon>Suillineae</taxon>
        <taxon>Suillaceae</taxon>
        <taxon>Suillus</taxon>
    </lineage>
</organism>
<dbReference type="OrthoDB" id="2664671at2759"/>
<gene>
    <name evidence="1" type="ORF">F5147DRAFT_650080</name>
</gene>
<keyword evidence="2" id="KW-1185">Reference proteome</keyword>
<accession>A0A9P7FEX0</accession>